<evidence type="ECO:0000313" key="2">
    <source>
        <dbReference type="EMBL" id="MBK7673803.1"/>
    </source>
</evidence>
<gene>
    <name evidence="2" type="ORF">IPJ27_03010</name>
    <name evidence="3" type="ORF">IPJ27_06190</name>
</gene>
<feature type="region of interest" description="Disordered" evidence="1">
    <location>
        <begin position="1"/>
        <end position="24"/>
    </location>
</feature>
<evidence type="ECO:0000256" key="1">
    <source>
        <dbReference type="SAM" id="MobiDB-lite"/>
    </source>
</evidence>
<dbReference type="Proteomes" id="UP000697998">
    <property type="component" value="Unassembled WGS sequence"/>
</dbReference>
<feature type="compositionally biased region" description="Basic residues" evidence="1">
    <location>
        <begin position="1"/>
        <end position="14"/>
    </location>
</feature>
<evidence type="ECO:0000313" key="4">
    <source>
        <dbReference type="Proteomes" id="UP000697998"/>
    </source>
</evidence>
<dbReference type="EMBL" id="JADJMH010000004">
    <property type="protein sequence ID" value="MBK7674380.1"/>
    <property type="molecule type" value="Genomic_DNA"/>
</dbReference>
<organism evidence="2 4">
    <name type="scientific">Candidatus Accumulibacter proximus</name>
    <dbReference type="NCBI Taxonomy" id="2954385"/>
    <lineage>
        <taxon>Bacteria</taxon>
        <taxon>Pseudomonadati</taxon>
        <taxon>Pseudomonadota</taxon>
        <taxon>Betaproteobacteria</taxon>
        <taxon>Candidatus Accumulibacter</taxon>
    </lineage>
</organism>
<evidence type="ECO:0008006" key="5">
    <source>
        <dbReference type="Google" id="ProtNLM"/>
    </source>
</evidence>
<name>A0A935PUY8_9PROT</name>
<sequence>MSRSRQRASHRKRPEHNPPQRMAIPVQEIEAIVEQSGARPLTEAEQATLKAAVGTLARITAELETKETTLARLRRILFGAPTESTANVLGEAEKGDTPPADTATRPSAEGGDEKAAGQATSDATVAEPKKKRPGHGRNGAADYPRAPHIAVPHATLRHGDPCPVAGCTGRVYGQRGEPAVLVRITGVAPLLAKVYELERLRCGLCGTVFTADPRQALARQSTTTPPRR</sequence>
<evidence type="ECO:0000313" key="3">
    <source>
        <dbReference type="EMBL" id="MBK7674380.1"/>
    </source>
</evidence>
<reference evidence="2 4" key="1">
    <citation type="submission" date="2020-10" db="EMBL/GenBank/DDBJ databases">
        <title>Connecting structure to function with the recovery of over 1000 high-quality activated sludge metagenome-assembled genomes encoding full-length rRNA genes using long-read sequencing.</title>
        <authorList>
            <person name="Singleton C.M."/>
            <person name="Petriglieri F."/>
            <person name="Kristensen J.M."/>
            <person name="Kirkegaard R.H."/>
            <person name="Michaelsen T.Y."/>
            <person name="Andersen M.H."/>
            <person name="Karst S.M."/>
            <person name="Dueholm M.S."/>
            <person name="Nielsen P.H."/>
            <person name="Albertsen M."/>
        </authorList>
    </citation>
    <scope>NUCLEOTIDE SEQUENCE [LARGE SCALE GENOMIC DNA]</scope>
    <source>
        <strain evidence="2">EsbW_18-Q3-R4-48_BATAC.285</strain>
    </source>
</reference>
<dbReference type="EMBL" id="JADJMH010000001">
    <property type="protein sequence ID" value="MBK7673803.1"/>
    <property type="molecule type" value="Genomic_DNA"/>
</dbReference>
<accession>A0A935PUY8</accession>
<dbReference type="AlphaFoldDB" id="A0A935PUY8"/>
<proteinExistence type="predicted"/>
<comment type="caution">
    <text evidence="2">The sequence shown here is derived from an EMBL/GenBank/DDBJ whole genome shotgun (WGS) entry which is preliminary data.</text>
</comment>
<protein>
    <recommendedName>
        <fullName evidence="5">IS66 family transposase</fullName>
    </recommendedName>
</protein>
<feature type="region of interest" description="Disordered" evidence="1">
    <location>
        <begin position="87"/>
        <end position="144"/>
    </location>
</feature>